<name>A0A7D6VHA1_9NOCA</name>
<feature type="domain" description="Protein kinase" evidence="7">
    <location>
        <begin position="10"/>
        <end position="273"/>
    </location>
</feature>
<proteinExistence type="predicted"/>
<dbReference type="Proteomes" id="UP000515512">
    <property type="component" value="Chromosome"/>
</dbReference>
<keyword evidence="4" id="KW-0547">Nucleotide-binding</keyword>
<keyword evidence="9" id="KW-1185">Reference proteome</keyword>
<dbReference type="PANTHER" id="PTHR43289">
    <property type="entry name" value="MITOGEN-ACTIVATED PROTEIN KINASE KINASE KINASE 20-RELATED"/>
    <property type="match status" value="1"/>
</dbReference>
<evidence type="ECO:0000313" key="8">
    <source>
        <dbReference type="EMBL" id="QLY34542.1"/>
    </source>
</evidence>
<evidence type="ECO:0000259" key="7">
    <source>
        <dbReference type="PROSITE" id="PS50011"/>
    </source>
</evidence>
<keyword evidence="5 8" id="KW-0418">Kinase</keyword>
<dbReference type="Gene3D" id="1.10.510.10">
    <property type="entry name" value="Transferase(Phosphotransferase) domain 1"/>
    <property type="match status" value="1"/>
</dbReference>
<reference evidence="8 9" key="1">
    <citation type="submission" date="2020-07" db="EMBL/GenBank/DDBJ databases">
        <authorList>
            <person name="Zhuang K."/>
            <person name="Ran Y."/>
        </authorList>
    </citation>
    <scope>NUCLEOTIDE SEQUENCE [LARGE SCALE GENOMIC DNA]</scope>
    <source>
        <strain evidence="8 9">WCH-YHL-001</strain>
    </source>
</reference>
<dbReference type="PANTHER" id="PTHR43289:SF6">
    <property type="entry name" value="SERINE_THREONINE-PROTEIN KINASE NEKL-3"/>
    <property type="match status" value="1"/>
</dbReference>
<dbReference type="GO" id="GO:0004674">
    <property type="term" value="F:protein serine/threonine kinase activity"/>
    <property type="evidence" value="ECO:0007669"/>
    <property type="project" value="UniProtKB-KW"/>
</dbReference>
<dbReference type="PROSITE" id="PS00108">
    <property type="entry name" value="PROTEIN_KINASE_ST"/>
    <property type="match status" value="1"/>
</dbReference>
<evidence type="ECO:0000256" key="5">
    <source>
        <dbReference type="ARBA" id="ARBA00022777"/>
    </source>
</evidence>
<dbReference type="EC" id="2.7.11.1" evidence="1"/>
<accession>A0A7D6VHA1</accession>
<dbReference type="GO" id="GO:0005524">
    <property type="term" value="F:ATP binding"/>
    <property type="evidence" value="ECO:0007669"/>
    <property type="project" value="UniProtKB-KW"/>
</dbReference>
<dbReference type="SMART" id="SM00220">
    <property type="entry name" value="S_TKc"/>
    <property type="match status" value="1"/>
</dbReference>
<dbReference type="SUPFAM" id="SSF56112">
    <property type="entry name" value="Protein kinase-like (PK-like)"/>
    <property type="match status" value="1"/>
</dbReference>
<dbReference type="InterPro" id="IPR008271">
    <property type="entry name" value="Ser/Thr_kinase_AS"/>
</dbReference>
<organism evidence="8 9">
    <name type="scientific">Nocardia huaxiensis</name>
    <dbReference type="NCBI Taxonomy" id="2755382"/>
    <lineage>
        <taxon>Bacteria</taxon>
        <taxon>Bacillati</taxon>
        <taxon>Actinomycetota</taxon>
        <taxon>Actinomycetes</taxon>
        <taxon>Mycobacteriales</taxon>
        <taxon>Nocardiaceae</taxon>
        <taxon>Nocardia</taxon>
    </lineage>
</organism>
<dbReference type="InterPro" id="IPR000719">
    <property type="entry name" value="Prot_kinase_dom"/>
</dbReference>
<dbReference type="Gene3D" id="3.30.200.20">
    <property type="entry name" value="Phosphorylase Kinase, domain 1"/>
    <property type="match status" value="1"/>
</dbReference>
<dbReference type="InterPro" id="IPR011009">
    <property type="entry name" value="Kinase-like_dom_sf"/>
</dbReference>
<gene>
    <name evidence="8" type="ORF">H0264_20625</name>
</gene>
<evidence type="ECO:0000313" key="9">
    <source>
        <dbReference type="Proteomes" id="UP000515512"/>
    </source>
</evidence>
<keyword evidence="3" id="KW-0808">Transferase</keyword>
<dbReference type="CDD" id="cd14014">
    <property type="entry name" value="STKc_PknB_like"/>
    <property type="match status" value="1"/>
</dbReference>
<sequence length="495" mass="52869">MRPGTIFAGYRILRILGKGGMGTVYLARHPRIGRDDALKLLSPVLSADPEYRARFHREAELAARLDHPNTVAVWDRGMDEGRLWIAMQYVDGSDAGDLLARHPRGVEVDTALHIIGAAARGLDAAHRAGMLHRDVKPENLLLQHTPGRPDRVYVSDFGIAKAVGETAMLTSPGIVVATLAYASPEQIEADALDHRTDVYALGCTLFELLTGTTPFTGRSGAEIMTAHLVAEVPRVSERKPGLPPALDAVFERALSKDPARRFASCGALAAAALHACHPDEFAAVPEESPVRGQRSTRRLLAAGVTAAVVLAAALVAKVTVGEKESESPSAPPSVTSAVATSTSAVTWGSYDYMAQAFPSLLPSTPFSAGYQGIRCATVDDDQESVVPADPPSAVTRLMCRGDGNPLRYLLVQCRSDRSLNVVAADRESAIQGDERWSRASGSGRIIWGTGEFDGITSGVVQLGFDDSARNFCQLYAVGGATGQQLKDEWWPQAPI</sequence>
<evidence type="ECO:0000256" key="4">
    <source>
        <dbReference type="ARBA" id="ARBA00022741"/>
    </source>
</evidence>
<evidence type="ECO:0000256" key="3">
    <source>
        <dbReference type="ARBA" id="ARBA00022679"/>
    </source>
</evidence>
<keyword evidence="6" id="KW-0067">ATP-binding</keyword>
<dbReference type="Pfam" id="PF00069">
    <property type="entry name" value="Pkinase"/>
    <property type="match status" value="1"/>
</dbReference>
<evidence type="ECO:0000256" key="1">
    <source>
        <dbReference type="ARBA" id="ARBA00012513"/>
    </source>
</evidence>
<dbReference type="KEGG" id="nhu:H0264_20625"/>
<dbReference type="EMBL" id="CP059399">
    <property type="protein sequence ID" value="QLY34542.1"/>
    <property type="molecule type" value="Genomic_DNA"/>
</dbReference>
<dbReference type="PROSITE" id="PS50011">
    <property type="entry name" value="PROTEIN_KINASE_DOM"/>
    <property type="match status" value="1"/>
</dbReference>
<dbReference type="FunFam" id="1.10.510.10:FF:000021">
    <property type="entry name" value="Serine/threonine protein kinase"/>
    <property type="match status" value="1"/>
</dbReference>
<protein>
    <recommendedName>
        <fullName evidence="1">non-specific serine/threonine protein kinase</fullName>
        <ecNumber evidence="1">2.7.11.1</ecNumber>
    </recommendedName>
</protein>
<keyword evidence="2 8" id="KW-0723">Serine/threonine-protein kinase</keyword>
<dbReference type="AlphaFoldDB" id="A0A7D6VHA1"/>
<evidence type="ECO:0000256" key="2">
    <source>
        <dbReference type="ARBA" id="ARBA00022527"/>
    </source>
</evidence>
<evidence type="ECO:0000256" key="6">
    <source>
        <dbReference type="ARBA" id="ARBA00022840"/>
    </source>
</evidence>